<evidence type="ECO:0000313" key="3">
    <source>
        <dbReference type="Proteomes" id="UP001183817"/>
    </source>
</evidence>
<accession>A0ABU2BGG0</accession>
<organism evidence="2 3">
    <name type="scientific">Paeniglutamicibacter sulfureus</name>
    <dbReference type="NCBI Taxonomy" id="43666"/>
    <lineage>
        <taxon>Bacteria</taxon>
        <taxon>Bacillati</taxon>
        <taxon>Actinomycetota</taxon>
        <taxon>Actinomycetes</taxon>
        <taxon>Micrococcales</taxon>
        <taxon>Micrococcaceae</taxon>
        <taxon>Paeniglutamicibacter</taxon>
    </lineage>
</organism>
<dbReference type="EMBL" id="JAVDYI010000001">
    <property type="protein sequence ID" value="MDR7357737.1"/>
    <property type="molecule type" value="Genomic_DNA"/>
</dbReference>
<evidence type="ECO:0000313" key="2">
    <source>
        <dbReference type="EMBL" id="MDR7357737.1"/>
    </source>
</evidence>
<keyword evidence="3" id="KW-1185">Reference proteome</keyword>
<sequence>MTKRSWQQPLPWGQEHTKGATTLRNESRSIDTCTSFHSGHRTNPRAIRSLMARPTLWAPADIEVAMSLTQGLTLHVFAGGTHHQVFAHDLPVIVQLLRIAPQPAPGISLGRVNFHSNAIALPADPRHSAGLRYFSFSTEPLSACTFERDEELARDFESLTGNLQLS</sequence>
<feature type="region of interest" description="Disordered" evidence="1">
    <location>
        <begin position="1"/>
        <end position="20"/>
    </location>
</feature>
<gene>
    <name evidence="2" type="ORF">J2S64_001428</name>
</gene>
<name>A0ABU2BGG0_9MICC</name>
<comment type="caution">
    <text evidence="2">The sequence shown here is derived from an EMBL/GenBank/DDBJ whole genome shotgun (WGS) entry which is preliminary data.</text>
</comment>
<dbReference type="Proteomes" id="UP001183817">
    <property type="component" value="Unassembled WGS sequence"/>
</dbReference>
<protein>
    <submittedName>
        <fullName evidence="2">Uncharacterized protein</fullName>
    </submittedName>
</protein>
<proteinExistence type="predicted"/>
<reference evidence="2 3" key="1">
    <citation type="submission" date="2023-07" db="EMBL/GenBank/DDBJ databases">
        <title>Sequencing the genomes of 1000 actinobacteria strains.</title>
        <authorList>
            <person name="Klenk H.-P."/>
        </authorList>
    </citation>
    <scope>NUCLEOTIDE SEQUENCE [LARGE SCALE GENOMIC DNA]</scope>
    <source>
        <strain evidence="2 3">DSM 20167</strain>
    </source>
</reference>
<evidence type="ECO:0000256" key="1">
    <source>
        <dbReference type="SAM" id="MobiDB-lite"/>
    </source>
</evidence>